<sequence length="214" mass="24048">MHRPLPTVTKSRLPPIIGSSFVVIVAISAGHFWTTRFATRWQRLRARRGARKKKTESASVMRSSSCAAIEHFRKGTERQGKRCRAPPRGSSLGTPYADGSLADWEGHIVCLLRGIPIVRIRHFTFASTSRLRAPMAAYFDFGLPSLNQIEDEHSGLHLEFDLHTDCTFQSSLALMTAPPWYLVYCEVIDLQTDTEITCTSSRGTLSRSAFEVYE</sequence>
<dbReference type="AlphaFoldDB" id="A0A4Z1P1C4"/>
<dbReference type="Proteomes" id="UP000298493">
    <property type="component" value="Unassembled WGS sequence"/>
</dbReference>
<keyword evidence="1" id="KW-0472">Membrane</keyword>
<accession>A0A4Z1P1C4</accession>
<dbReference type="EMBL" id="SNSC02000009">
    <property type="protein sequence ID" value="TID21530.1"/>
    <property type="molecule type" value="Genomic_DNA"/>
</dbReference>
<keyword evidence="3" id="KW-1185">Reference proteome</keyword>
<evidence type="ECO:0000256" key="1">
    <source>
        <dbReference type="SAM" id="Phobius"/>
    </source>
</evidence>
<gene>
    <name evidence="2" type="ORF">E6O75_ATG04925</name>
</gene>
<keyword evidence="1" id="KW-1133">Transmembrane helix</keyword>
<protein>
    <submittedName>
        <fullName evidence="2">Uncharacterized protein</fullName>
    </submittedName>
</protein>
<proteinExistence type="predicted"/>
<evidence type="ECO:0000313" key="2">
    <source>
        <dbReference type="EMBL" id="TID21530.1"/>
    </source>
</evidence>
<name>A0A4Z1P1C4_9PEZI</name>
<feature type="transmembrane region" description="Helical" evidence="1">
    <location>
        <begin position="16"/>
        <end position="38"/>
    </location>
</feature>
<evidence type="ECO:0000313" key="3">
    <source>
        <dbReference type="Proteomes" id="UP000298493"/>
    </source>
</evidence>
<keyword evidence="1" id="KW-0812">Transmembrane</keyword>
<comment type="caution">
    <text evidence="2">The sequence shown here is derived from an EMBL/GenBank/DDBJ whole genome shotgun (WGS) entry which is preliminary data.</text>
</comment>
<organism evidence="2 3">
    <name type="scientific">Venturia nashicola</name>
    <dbReference type="NCBI Taxonomy" id="86259"/>
    <lineage>
        <taxon>Eukaryota</taxon>
        <taxon>Fungi</taxon>
        <taxon>Dikarya</taxon>
        <taxon>Ascomycota</taxon>
        <taxon>Pezizomycotina</taxon>
        <taxon>Dothideomycetes</taxon>
        <taxon>Pleosporomycetidae</taxon>
        <taxon>Venturiales</taxon>
        <taxon>Venturiaceae</taxon>
        <taxon>Venturia</taxon>
    </lineage>
</organism>
<reference evidence="2 3" key="1">
    <citation type="submission" date="2019-04" db="EMBL/GenBank/DDBJ databases">
        <title>High contiguity whole genome sequence and gene annotation resource for two Venturia nashicola isolates.</title>
        <authorList>
            <person name="Prokchorchik M."/>
            <person name="Won K."/>
            <person name="Lee Y."/>
            <person name="Choi E.D."/>
            <person name="Segonzac C."/>
            <person name="Sohn K.H."/>
        </authorList>
    </citation>
    <scope>NUCLEOTIDE SEQUENCE [LARGE SCALE GENOMIC DNA]</scope>
    <source>
        <strain evidence="2 3">PRI2</strain>
    </source>
</reference>